<proteinExistence type="predicted"/>
<protein>
    <submittedName>
        <fullName evidence="1">CAAX farnesyltransferase (FTase) subunit beta</fullName>
        <ecNumber evidence="1">2.5.1.58</ecNumber>
    </submittedName>
</protein>
<reference evidence="1" key="1">
    <citation type="submission" date="2023-07" db="EMBL/GenBank/DDBJ databases">
        <title>Black Yeasts Isolated from many extreme environments.</title>
        <authorList>
            <person name="Coleine C."/>
            <person name="Stajich J.E."/>
            <person name="Selbmann L."/>
        </authorList>
    </citation>
    <scope>NUCLEOTIDE SEQUENCE</scope>
    <source>
        <strain evidence="1">CCFEE 5714</strain>
    </source>
</reference>
<evidence type="ECO:0000313" key="1">
    <source>
        <dbReference type="EMBL" id="KAK3707915.1"/>
    </source>
</evidence>
<comment type="caution">
    <text evidence="1">The sequence shown here is derived from an EMBL/GenBank/DDBJ whole genome shotgun (WGS) entry which is preliminary data.</text>
</comment>
<name>A0ACC3N2T5_9PEZI</name>
<organism evidence="1 2">
    <name type="scientific">Vermiconidia calcicola</name>
    <dbReference type="NCBI Taxonomy" id="1690605"/>
    <lineage>
        <taxon>Eukaryota</taxon>
        <taxon>Fungi</taxon>
        <taxon>Dikarya</taxon>
        <taxon>Ascomycota</taxon>
        <taxon>Pezizomycotina</taxon>
        <taxon>Dothideomycetes</taxon>
        <taxon>Dothideomycetidae</taxon>
        <taxon>Mycosphaerellales</taxon>
        <taxon>Extremaceae</taxon>
        <taxon>Vermiconidia</taxon>
    </lineage>
</organism>
<evidence type="ECO:0000313" key="2">
    <source>
        <dbReference type="Proteomes" id="UP001281147"/>
    </source>
</evidence>
<keyword evidence="1" id="KW-0808">Transferase</keyword>
<accession>A0ACC3N2T5</accession>
<gene>
    <name evidence="1" type="primary">RAM1_3</name>
    <name evidence="1" type="ORF">LTR37_011767</name>
</gene>
<sequence>MPLIKKEDAEDSLDERLQNQARIEELVSDEDDAFEDIDENEASDDSGIPFPGKPSKRQRTMPPWLQQATINLFYDDLVTTTSEAQQKVTAECLPLLTGEDTAIFSLNRYGLPHLRRDHHASFLRAQLERLPAQYQVIDASRPWLFYWTMAGLSFLGEDVSYYCDQLIATASPLQNPGGGFGGGHGQLSHCAGTYATVLALAAVGGLRMVDRKAMWHWLGSVKQADGGFCMAVGAEEDIRGAYCAMTILTLVNLPLELPPDAPARKHGLTTFTDKLGEWVGKCQTYEGGIAGAPTNEAHGAYAFCALACLSILDAPAVSIPKYLDVPALVAWLAARQTTPEGGFQGRQEKLVDACYSHWVGGCWDLIQAALPNSPDGKDIWNRAALIRYLLTCCQQPGKKGGMRDKPSTRPDAYHTCYSIAGLSHAQNHYRYNKDQSSSEGRLTAAFNWTASPPTEAEMREWKVDREDLVEFVHPVFVLPMGVVEDARREFEQGGF</sequence>
<keyword evidence="2" id="KW-1185">Reference proteome</keyword>
<dbReference type="Proteomes" id="UP001281147">
    <property type="component" value="Unassembled WGS sequence"/>
</dbReference>
<dbReference type="EC" id="2.5.1.58" evidence="1"/>
<dbReference type="EMBL" id="JAUTXU010000105">
    <property type="protein sequence ID" value="KAK3707915.1"/>
    <property type="molecule type" value="Genomic_DNA"/>
</dbReference>